<proteinExistence type="predicted"/>
<keyword evidence="3" id="KW-1185">Reference proteome</keyword>
<accession>A0A292Q1E0</accession>
<dbReference type="AlphaFoldDB" id="A0A292Q1E0"/>
<feature type="region of interest" description="Disordered" evidence="1">
    <location>
        <begin position="103"/>
        <end position="127"/>
    </location>
</feature>
<evidence type="ECO:0000256" key="1">
    <source>
        <dbReference type="SAM" id="MobiDB-lite"/>
    </source>
</evidence>
<dbReference type="Proteomes" id="UP001412239">
    <property type="component" value="Unassembled WGS sequence"/>
</dbReference>
<protein>
    <submittedName>
        <fullName evidence="2">Uncharacterized protein</fullName>
    </submittedName>
</protein>
<evidence type="ECO:0000313" key="3">
    <source>
        <dbReference type="Proteomes" id="UP001412239"/>
    </source>
</evidence>
<organism evidence="2 3">
    <name type="scientific">Tuber aestivum</name>
    <name type="common">summer truffle</name>
    <dbReference type="NCBI Taxonomy" id="59557"/>
    <lineage>
        <taxon>Eukaryota</taxon>
        <taxon>Fungi</taxon>
        <taxon>Dikarya</taxon>
        <taxon>Ascomycota</taxon>
        <taxon>Pezizomycotina</taxon>
        <taxon>Pezizomycetes</taxon>
        <taxon>Pezizales</taxon>
        <taxon>Tuberaceae</taxon>
        <taxon>Tuber</taxon>
    </lineage>
</organism>
<name>A0A292Q1E0_9PEZI</name>
<reference evidence="2" key="1">
    <citation type="submission" date="2015-10" db="EMBL/GenBank/DDBJ databases">
        <authorList>
            <person name="Regsiter A."/>
            <person name="william w."/>
        </authorList>
    </citation>
    <scope>NUCLEOTIDE SEQUENCE</scope>
    <source>
        <strain evidence="2">Montdore</strain>
    </source>
</reference>
<evidence type="ECO:0000313" key="2">
    <source>
        <dbReference type="EMBL" id="CUS12871.1"/>
    </source>
</evidence>
<gene>
    <name evidence="2" type="ORF">GSTUAT00003030001</name>
</gene>
<sequence length="443" mass="47877">MGYKKVSDYQDCKLRGQDRTTEVADPSRNQRKVNRSDYPLQDALASICISKPSAQHIALAVQLQARKRRVHLTIADTSDVTDSLIPDLSGVWGGLRELSGARAAARSGTGNQSRPGAASDSRPCVQDPASSRIELDIFREVYLFTSARHQKGWKKWGPRLKNFARALCGVRGRGQHDFPKSLVGALAGLDRAHALCAKQSLADRDWRRAKMYLHAATGRVVGLLRDGAICEDMVCEVQGSIAPFPLAHTLERLTSQYRHLHTLFTFAKSRRLRFALQCDVSVDIVPKPHEISPELQSSGVACKIVIPSDCPDVTMAEEVRGLAETGEQSSGLGNANVNSQIHCERSLVGYLASMGWEAGGAENAVHTGSMVGGTRGEWSRGTSGGTEDVNWVSVPPFTGIGVSKPACSACKSWMDGISLQGGPKFRVTGPSDDCAVVAHMQTT</sequence>
<dbReference type="EMBL" id="LN890982">
    <property type="protein sequence ID" value="CUS12871.1"/>
    <property type="molecule type" value="Genomic_DNA"/>
</dbReference>